<dbReference type="EMBL" id="BK015452">
    <property type="protein sequence ID" value="DAE07569.1"/>
    <property type="molecule type" value="Genomic_DNA"/>
</dbReference>
<organism evidence="1">
    <name type="scientific">Podoviridae sp. ctnCN2</name>
    <dbReference type="NCBI Taxonomy" id="2825274"/>
    <lineage>
        <taxon>Viruses</taxon>
        <taxon>Duplodnaviria</taxon>
        <taxon>Heunggongvirae</taxon>
        <taxon>Uroviricota</taxon>
        <taxon>Caudoviricetes</taxon>
    </lineage>
</organism>
<proteinExistence type="predicted"/>
<reference evidence="1" key="1">
    <citation type="journal article" date="2021" name="Proc. Natl. Acad. Sci. U.S.A.">
        <title>A Catalog of Tens of Thousands of Viruses from Human Metagenomes Reveals Hidden Associations with Chronic Diseases.</title>
        <authorList>
            <person name="Tisza M.J."/>
            <person name="Buck C.B."/>
        </authorList>
    </citation>
    <scope>NUCLEOTIDE SEQUENCE</scope>
    <source>
        <strain evidence="1">CtnCN2</strain>
    </source>
</reference>
<sequence length="252" mass="28172">MKFNSEQKIVLFYGNILSIDAAVVYLAADSDGDVFAYTNEPSIAEGECVCVWKGPYGYSTGVTVSFEPGESWKDTLTCCEGDGQEWMIDLKTKIAVEYALLEANAIKQQDALCNVIDSFPLGKRFLSQRWDAFRKHSGVENVASKEFLDALGMKSAMPIFIDAEKLAHPEDDSLLIRDYYGNELVIPGWVQFIAMGKDGRVRAYEAQPETVEGGGYDGTWSTRGRGNSFIVGWRSENVAEKEWRNSLREVQK</sequence>
<protein>
    <submittedName>
        <fullName evidence="1">Uncharacterized protein</fullName>
    </submittedName>
</protein>
<evidence type="ECO:0000313" key="1">
    <source>
        <dbReference type="EMBL" id="DAE07569.1"/>
    </source>
</evidence>
<accession>A0A8S5PMA9</accession>
<name>A0A8S5PMA9_9CAUD</name>